<organism evidence="2 3">
    <name type="scientific">Lecanosticta acicola</name>
    <dbReference type="NCBI Taxonomy" id="111012"/>
    <lineage>
        <taxon>Eukaryota</taxon>
        <taxon>Fungi</taxon>
        <taxon>Dikarya</taxon>
        <taxon>Ascomycota</taxon>
        <taxon>Pezizomycotina</taxon>
        <taxon>Dothideomycetes</taxon>
        <taxon>Dothideomycetidae</taxon>
        <taxon>Mycosphaerellales</taxon>
        <taxon>Mycosphaerellaceae</taxon>
        <taxon>Lecanosticta</taxon>
    </lineage>
</organism>
<dbReference type="InterPro" id="IPR008402">
    <property type="entry name" value="APC_su15/mnd2"/>
</dbReference>
<name>A0AAI8YTR8_9PEZI</name>
<dbReference type="Pfam" id="PF05841">
    <property type="entry name" value="Apc15p"/>
    <property type="match status" value="1"/>
</dbReference>
<feature type="region of interest" description="Disordered" evidence="1">
    <location>
        <begin position="1"/>
        <end position="56"/>
    </location>
</feature>
<feature type="compositionally biased region" description="Low complexity" evidence="1">
    <location>
        <begin position="295"/>
        <end position="321"/>
    </location>
</feature>
<feature type="region of interest" description="Disordered" evidence="1">
    <location>
        <begin position="120"/>
        <end position="334"/>
    </location>
</feature>
<accession>A0AAI8YTR8</accession>
<evidence type="ECO:0000256" key="1">
    <source>
        <dbReference type="SAM" id="MobiDB-lite"/>
    </source>
</evidence>
<dbReference type="Proteomes" id="UP001296104">
    <property type="component" value="Unassembled WGS sequence"/>
</dbReference>
<dbReference type="EMBL" id="CAVMBE010000007">
    <property type="protein sequence ID" value="CAK3861326.1"/>
    <property type="molecule type" value="Genomic_DNA"/>
</dbReference>
<sequence length="334" mass="36668">MLSLPLIPPQGDNSTWLRTTFRPRSDSPPPVNGHNAHQAHRLRQQREEEKKAYNARSPLSLLEQDEASIMRRRGNIADFGATWIRPPGVPKTLQAMHEEEIERQEQLEIERQEAGMRDLQAQQQLAEAQAQAEAQEATAAEEEEAGEAVEVDLDAEIPEADMTGAEVTFNEDSMMEGSQVETTEQDTAEQGVEYAEMEEAELTGAARDEEDLGLERDLDDSVPEAGSYQHTDTEVEDTDSESELQNSFVGRTAPRAARTPLQRGQMGPPPIATGLQERMRQQVSAADALPRSPGSLNLSSSTLDSSLVGSSPVMQRGNVGARGRGGRSRRGRQS</sequence>
<feature type="compositionally biased region" description="Low complexity" evidence="1">
    <location>
        <begin position="120"/>
        <end position="138"/>
    </location>
</feature>
<feature type="compositionally biased region" description="Basic residues" evidence="1">
    <location>
        <begin position="324"/>
        <end position="334"/>
    </location>
</feature>
<feature type="compositionally biased region" description="Acidic residues" evidence="1">
    <location>
        <begin position="208"/>
        <end position="222"/>
    </location>
</feature>
<gene>
    <name evidence="2" type="ORF">LECACI_7A001825</name>
</gene>
<dbReference type="GO" id="GO:0031145">
    <property type="term" value="P:anaphase-promoting complex-dependent catabolic process"/>
    <property type="evidence" value="ECO:0007669"/>
    <property type="project" value="InterPro"/>
</dbReference>
<comment type="caution">
    <text evidence="2">The sequence shown here is derived from an EMBL/GenBank/DDBJ whole genome shotgun (WGS) entry which is preliminary data.</text>
</comment>
<feature type="compositionally biased region" description="Acidic residues" evidence="1">
    <location>
        <begin position="139"/>
        <end position="159"/>
    </location>
</feature>
<reference evidence="2" key="1">
    <citation type="submission" date="2023-11" db="EMBL/GenBank/DDBJ databases">
        <authorList>
            <person name="Alioto T."/>
            <person name="Alioto T."/>
            <person name="Gomez Garrido J."/>
        </authorList>
    </citation>
    <scope>NUCLEOTIDE SEQUENCE</scope>
</reference>
<protein>
    <submittedName>
        <fullName evidence="2">Kinesin K39</fullName>
    </submittedName>
</protein>
<evidence type="ECO:0000313" key="3">
    <source>
        <dbReference type="Proteomes" id="UP001296104"/>
    </source>
</evidence>
<proteinExistence type="predicted"/>
<dbReference type="GO" id="GO:0005680">
    <property type="term" value="C:anaphase-promoting complex"/>
    <property type="evidence" value="ECO:0007669"/>
    <property type="project" value="InterPro"/>
</dbReference>
<evidence type="ECO:0000313" key="2">
    <source>
        <dbReference type="EMBL" id="CAK3861326.1"/>
    </source>
</evidence>
<keyword evidence="3" id="KW-1185">Reference proteome</keyword>
<dbReference type="AlphaFoldDB" id="A0AAI8YTR8"/>